<feature type="transmembrane region" description="Helical" evidence="2">
    <location>
        <begin position="214"/>
        <end position="233"/>
    </location>
</feature>
<feature type="non-terminal residue" evidence="3">
    <location>
        <position position="1"/>
    </location>
</feature>
<proteinExistence type="predicted"/>
<protein>
    <submittedName>
        <fullName evidence="3">Uncharacterized protein</fullName>
    </submittedName>
</protein>
<keyword evidence="2" id="KW-0812">Transmembrane</keyword>
<dbReference type="EMBL" id="KV448236">
    <property type="protein sequence ID" value="OAX39789.1"/>
    <property type="molecule type" value="Genomic_DNA"/>
</dbReference>
<evidence type="ECO:0000256" key="1">
    <source>
        <dbReference type="SAM" id="MobiDB-lite"/>
    </source>
</evidence>
<feature type="region of interest" description="Disordered" evidence="1">
    <location>
        <begin position="128"/>
        <end position="147"/>
    </location>
</feature>
<evidence type="ECO:0000256" key="2">
    <source>
        <dbReference type="SAM" id="Phobius"/>
    </source>
</evidence>
<name>A0A1B7N4L7_9AGAM</name>
<keyword evidence="4" id="KW-1185">Reference proteome</keyword>
<evidence type="ECO:0000313" key="3">
    <source>
        <dbReference type="EMBL" id="OAX39789.1"/>
    </source>
</evidence>
<accession>A0A1B7N4L7</accession>
<organism evidence="3 4">
    <name type="scientific">Rhizopogon vinicolor AM-OR11-026</name>
    <dbReference type="NCBI Taxonomy" id="1314800"/>
    <lineage>
        <taxon>Eukaryota</taxon>
        <taxon>Fungi</taxon>
        <taxon>Dikarya</taxon>
        <taxon>Basidiomycota</taxon>
        <taxon>Agaricomycotina</taxon>
        <taxon>Agaricomycetes</taxon>
        <taxon>Agaricomycetidae</taxon>
        <taxon>Boletales</taxon>
        <taxon>Suillineae</taxon>
        <taxon>Rhizopogonaceae</taxon>
        <taxon>Rhizopogon</taxon>
    </lineage>
</organism>
<evidence type="ECO:0000313" key="4">
    <source>
        <dbReference type="Proteomes" id="UP000092154"/>
    </source>
</evidence>
<keyword evidence="2" id="KW-1133">Transmembrane helix</keyword>
<sequence length="236" mass="24939">SGKTSSAPKSTVTISSPISRGTTVTAYGNGGGAAFITPSGQLFHGRSAGEGTRGQVCGTRMYGSGYPEYCCPGLTDLEFRFWFWQIGLGVMAEATFISSNIGTTFRLLSNSRTVAALISSIQASCSSNLASSTSRSPSPLNSSASGCSRPEQAIQYYSYYSVVLTLDGYNNSNLNSSNTTPDSPLPSGIDTTLLNCLNYTIGQVAPFDSASMQFTSPLCLGAVSFVWILWLLLHYA</sequence>
<dbReference type="AlphaFoldDB" id="A0A1B7N4L7"/>
<dbReference type="InParanoid" id="A0A1B7N4L7"/>
<dbReference type="OrthoDB" id="3365917at2759"/>
<dbReference type="Proteomes" id="UP000092154">
    <property type="component" value="Unassembled WGS sequence"/>
</dbReference>
<dbReference type="STRING" id="1314800.A0A1B7N4L7"/>
<keyword evidence="2" id="KW-0472">Membrane</keyword>
<reference evidence="3 4" key="1">
    <citation type="submission" date="2016-06" db="EMBL/GenBank/DDBJ databases">
        <title>Comparative genomics of the ectomycorrhizal sister species Rhizopogon vinicolor and Rhizopogon vesiculosus (Basidiomycota: Boletales) reveals a divergence of the mating type B locus.</title>
        <authorList>
            <consortium name="DOE Joint Genome Institute"/>
            <person name="Mujic A.B."/>
            <person name="Kuo A."/>
            <person name="Tritt A."/>
            <person name="Lipzen A."/>
            <person name="Chen C."/>
            <person name="Johnson J."/>
            <person name="Sharma A."/>
            <person name="Barry K."/>
            <person name="Grigoriev I.V."/>
            <person name="Spatafora J.W."/>
        </authorList>
    </citation>
    <scope>NUCLEOTIDE SEQUENCE [LARGE SCALE GENOMIC DNA]</scope>
    <source>
        <strain evidence="3 4">AM-OR11-026</strain>
    </source>
</reference>
<gene>
    <name evidence="3" type="ORF">K503DRAFT_688903</name>
</gene>